<gene>
    <name evidence="1" type="ORF">Zmor_006045</name>
</gene>
<proteinExistence type="predicted"/>
<evidence type="ECO:0000313" key="2">
    <source>
        <dbReference type="Proteomes" id="UP001168821"/>
    </source>
</evidence>
<accession>A0AA38MN84</accession>
<keyword evidence="2" id="KW-1185">Reference proteome</keyword>
<dbReference type="Proteomes" id="UP001168821">
    <property type="component" value="Unassembled WGS sequence"/>
</dbReference>
<comment type="caution">
    <text evidence="1">The sequence shown here is derived from an EMBL/GenBank/DDBJ whole genome shotgun (WGS) entry which is preliminary data.</text>
</comment>
<organism evidence="1 2">
    <name type="scientific">Zophobas morio</name>
    <dbReference type="NCBI Taxonomy" id="2755281"/>
    <lineage>
        <taxon>Eukaryota</taxon>
        <taxon>Metazoa</taxon>
        <taxon>Ecdysozoa</taxon>
        <taxon>Arthropoda</taxon>
        <taxon>Hexapoda</taxon>
        <taxon>Insecta</taxon>
        <taxon>Pterygota</taxon>
        <taxon>Neoptera</taxon>
        <taxon>Endopterygota</taxon>
        <taxon>Coleoptera</taxon>
        <taxon>Polyphaga</taxon>
        <taxon>Cucujiformia</taxon>
        <taxon>Tenebrionidae</taxon>
        <taxon>Zophobas</taxon>
    </lineage>
</organism>
<protein>
    <submittedName>
        <fullName evidence="1">Uncharacterized protein</fullName>
    </submittedName>
</protein>
<sequence length="103" mass="12189">MDLIGEERGSREAFWRRSWKKEVLGRSRRGEKKFREDFGGVSEGRKWKDEEEVLKIEIFIVLFEARGLVEPFSYRPPQKRGILSFVFLSPHPSEEFLEEPSLS</sequence>
<name>A0AA38MN84_9CUCU</name>
<dbReference type="EMBL" id="JALNTZ010000002">
    <property type="protein sequence ID" value="KAJ3661657.1"/>
    <property type="molecule type" value="Genomic_DNA"/>
</dbReference>
<dbReference type="AlphaFoldDB" id="A0AA38MN84"/>
<reference evidence="1" key="1">
    <citation type="journal article" date="2023" name="G3 (Bethesda)">
        <title>Whole genome assemblies of Zophobas morio and Tenebrio molitor.</title>
        <authorList>
            <person name="Kaur S."/>
            <person name="Stinson S.A."/>
            <person name="diCenzo G.C."/>
        </authorList>
    </citation>
    <scope>NUCLEOTIDE SEQUENCE</scope>
    <source>
        <strain evidence="1">QUZm001</strain>
    </source>
</reference>
<evidence type="ECO:0000313" key="1">
    <source>
        <dbReference type="EMBL" id="KAJ3661657.1"/>
    </source>
</evidence>